<sequence length="321" mass="36190">MKSEDFVVGIFGIVFFPITWLIILWTMWGIYTNRKHVAIRARGYTLTMALIACWLLASTASYCRLVVEVFVWNATIVVKIADLAVSASASSVFLIFSRAFYTYCKWRTQNKIWDNKIICKSNCSTTEKGVCTKSRYFIITSVFVLVLFLLCGLFLSESSYTQVLTILFSVISVYGCLSILLSLTIKDIIAVRLEMIFTILVVFAMFPLMLVARGSFIRTLVVANGFSVIIAIINGATPNLMFYQVEATLNPYKKRLCWCIHPQLPSTSNSTPATTIEIISTSSGATDSEEKLPLRLIDYLKRGPQRYNLFAQFLVKCFASE</sequence>
<name>X6NUJ8_RETFI</name>
<keyword evidence="1" id="KW-0812">Transmembrane</keyword>
<keyword evidence="1" id="KW-0472">Membrane</keyword>
<feature type="transmembrane region" description="Helical" evidence="1">
    <location>
        <begin position="136"/>
        <end position="156"/>
    </location>
</feature>
<feature type="transmembrane region" description="Helical" evidence="1">
    <location>
        <begin position="6"/>
        <end position="31"/>
    </location>
</feature>
<dbReference type="EMBL" id="ASPP01005746">
    <property type="protein sequence ID" value="ETO29975.1"/>
    <property type="molecule type" value="Genomic_DNA"/>
</dbReference>
<reference evidence="2 3" key="1">
    <citation type="journal article" date="2013" name="Curr. Biol.">
        <title>The Genome of the Foraminiferan Reticulomyxa filosa.</title>
        <authorList>
            <person name="Glockner G."/>
            <person name="Hulsmann N."/>
            <person name="Schleicher M."/>
            <person name="Noegel A.A."/>
            <person name="Eichinger L."/>
            <person name="Gallinger C."/>
            <person name="Pawlowski J."/>
            <person name="Sierra R."/>
            <person name="Euteneuer U."/>
            <person name="Pillet L."/>
            <person name="Moustafa A."/>
            <person name="Platzer M."/>
            <person name="Groth M."/>
            <person name="Szafranski K."/>
            <person name="Schliwa M."/>
        </authorList>
    </citation>
    <scope>NUCLEOTIDE SEQUENCE [LARGE SCALE GENOMIC DNA]</scope>
</reference>
<comment type="caution">
    <text evidence="2">The sequence shown here is derived from an EMBL/GenBank/DDBJ whole genome shotgun (WGS) entry which is preliminary data.</text>
</comment>
<dbReference type="AlphaFoldDB" id="X6NUJ8"/>
<keyword evidence="3" id="KW-1185">Reference proteome</keyword>
<feature type="transmembrane region" description="Helical" evidence="1">
    <location>
        <begin position="43"/>
        <end position="60"/>
    </location>
</feature>
<feature type="non-terminal residue" evidence="2">
    <location>
        <position position="321"/>
    </location>
</feature>
<evidence type="ECO:0000313" key="3">
    <source>
        <dbReference type="Proteomes" id="UP000023152"/>
    </source>
</evidence>
<accession>X6NUJ8</accession>
<evidence type="ECO:0000256" key="1">
    <source>
        <dbReference type="SAM" id="Phobius"/>
    </source>
</evidence>
<protein>
    <submittedName>
        <fullName evidence="2">Uncharacterized protein</fullName>
    </submittedName>
</protein>
<feature type="transmembrane region" description="Helical" evidence="1">
    <location>
        <begin position="162"/>
        <end position="183"/>
    </location>
</feature>
<gene>
    <name evidence="2" type="ORF">RFI_07145</name>
</gene>
<dbReference type="Proteomes" id="UP000023152">
    <property type="component" value="Unassembled WGS sequence"/>
</dbReference>
<feature type="transmembrane region" description="Helical" evidence="1">
    <location>
        <begin position="195"/>
        <end position="216"/>
    </location>
</feature>
<keyword evidence="1" id="KW-1133">Transmembrane helix</keyword>
<proteinExistence type="predicted"/>
<organism evidence="2 3">
    <name type="scientific">Reticulomyxa filosa</name>
    <dbReference type="NCBI Taxonomy" id="46433"/>
    <lineage>
        <taxon>Eukaryota</taxon>
        <taxon>Sar</taxon>
        <taxon>Rhizaria</taxon>
        <taxon>Retaria</taxon>
        <taxon>Foraminifera</taxon>
        <taxon>Monothalamids</taxon>
        <taxon>Reticulomyxidae</taxon>
        <taxon>Reticulomyxa</taxon>
    </lineage>
</organism>
<feature type="transmembrane region" description="Helical" evidence="1">
    <location>
        <begin position="222"/>
        <end position="245"/>
    </location>
</feature>
<evidence type="ECO:0000313" key="2">
    <source>
        <dbReference type="EMBL" id="ETO29975.1"/>
    </source>
</evidence>